<feature type="chain" id="PRO_5013371397" evidence="5">
    <location>
        <begin position="23"/>
        <end position="313"/>
    </location>
</feature>
<keyword evidence="2 4" id="KW-0472">Membrane</keyword>
<gene>
    <name evidence="7" type="primary">oprF_3</name>
    <name evidence="7" type="ORF">LOM8899_02567</name>
</gene>
<proteinExistence type="predicted"/>
<comment type="subcellular location">
    <subcellularLocation>
        <location evidence="1">Cell outer membrane</location>
    </subcellularLocation>
</comment>
<dbReference type="Gene3D" id="3.30.1330.60">
    <property type="entry name" value="OmpA-like domain"/>
    <property type="match status" value="1"/>
</dbReference>
<dbReference type="CDD" id="cd07185">
    <property type="entry name" value="OmpA_C-like"/>
    <property type="match status" value="1"/>
</dbReference>
<sequence length="313" mass="33081">MKSALPALVLTLGLPAIGWAQALEFPSNAELTMEQTTPLGSYAVPLEPFGEGILPAVALEGAIIRQAWRIEAEGLSTLQILAPLRDQLFAQGFEPLLECETEGCGGFDFRFATSVLPAPAMFVDLGDFRFVSAMREVDGGEEAVSLLVSQSAGAGFVQLIRISPEGSAPQATTAVAPPVRNVTPAQQGSFAEGLETDGHVVLADLTFETGSSQLGPGPYQSLMALAAYLRANPDRTVALVGHTDAEGSLEGNIALSRRRAGSVLERLVNVYSIPRRQMEAQGMGYLAPVSSNLTPEGREANRRVEVIVTSTAD</sequence>
<evidence type="ECO:0000259" key="6">
    <source>
        <dbReference type="PROSITE" id="PS51123"/>
    </source>
</evidence>
<dbReference type="PRINTS" id="PR01021">
    <property type="entry name" value="OMPADOMAIN"/>
</dbReference>
<dbReference type="Pfam" id="PF00691">
    <property type="entry name" value="OmpA"/>
    <property type="match status" value="1"/>
</dbReference>
<feature type="signal peptide" evidence="5">
    <location>
        <begin position="1"/>
        <end position="22"/>
    </location>
</feature>
<keyword evidence="8" id="KW-1185">Reference proteome</keyword>
<dbReference type="EMBL" id="FXZK01000004">
    <property type="protein sequence ID" value="SMY08416.1"/>
    <property type="molecule type" value="Genomic_DNA"/>
</dbReference>
<dbReference type="SUPFAM" id="SSF103088">
    <property type="entry name" value="OmpA-like"/>
    <property type="match status" value="1"/>
</dbReference>
<keyword evidence="3" id="KW-0998">Cell outer membrane</keyword>
<dbReference type="InterPro" id="IPR006664">
    <property type="entry name" value="OMP_bac"/>
</dbReference>
<dbReference type="InterPro" id="IPR006665">
    <property type="entry name" value="OmpA-like"/>
</dbReference>
<dbReference type="PROSITE" id="PS51123">
    <property type="entry name" value="OMPA_2"/>
    <property type="match status" value="1"/>
</dbReference>
<keyword evidence="5" id="KW-0732">Signal</keyword>
<dbReference type="InterPro" id="IPR050330">
    <property type="entry name" value="Bact_OuterMem_StrucFunc"/>
</dbReference>
<evidence type="ECO:0000313" key="8">
    <source>
        <dbReference type="Proteomes" id="UP000201613"/>
    </source>
</evidence>
<evidence type="ECO:0000256" key="2">
    <source>
        <dbReference type="ARBA" id="ARBA00023136"/>
    </source>
</evidence>
<evidence type="ECO:0000313" key="7">
    <source>
        <dbReference type="EMBL" id="SMY08416.1"/>
    </source>
</evidence>
<reference evidence="7 8" key="1">
    <citation type="submission" date="2017-05" db="EMBL/GenBank/DDBJ databases">
        <authorList>
            <person name="Song R."/>
            <person name="Chenine A.L."/>
            <person name="Ruprecht R.M."/>
        </authorList>
    </citation>
    <scope>NUCLEOTIDE SEQUENCE [LARGE SCALE GENOMIC DNA]</scope>
    <source>
        <strain evidence="7 8">CECT 8899</strain>
    </source>
</reference>
<name>A0A238LHI4_9RHOB</name>
<evidence type="ECO:0000256" key="4">
    <source>
        <dbReference type="PROSITE-ProRule" id="PRU00473"/>
    </source>
</evidence>
<dbReference type="OrthoDB" id="9792021at2"/>
<dbReference type="GO" id="GO:0009279">
    <property type="term" value="C:cell outer membrane"/>
    <property type="evidence" value="ECO:0007669"/>
    <property type="project" value="UniProtKB-SubCell"/>
</dbReference>
<dbReference type="PANTHER" id="PTHR30329:SF21">
    <property type="entry name" value="LIPOPROTEIN YIAD-RELATED"/>
    <property type="match status" value="1"/>
</dbReference>
<evidence type="ECO:0000256" key="1">
    <source>
        <dbReference type="ARBA" id="ARBA00004442"/>
    </source>
</evidence>
<dbReference type="AlphaFoldDB" id="A0A238LHI4"/>
<dbReference type="PANTHER" id="PTHR30329">
    <property type="entry name" value="STATOR ELEMENT OF FLAGELLAR MOTOR COMPLEX"/>
    <property type="match status" value="1"/>
</dbReference>
<evidence type="ECO:0000256" key="3">
    <source>
        <dbReference type="ARBA" id="ARBA00023237"/>
    </source>
</evidence>
<dbReference type="InterPro" id="IPR036737">
    <property type="entry name" value="OmpA-like_sf"/>
</dbReference>
<evidence type="ECO:0000256" key="5">
    <source>
        <dbReference type="SAM" id="SignalP"/>
    </source>
</evidence>
<dbReference type="Proteomes" id="UP000201613">
    <property type="component" value="Unassembled WGS sequence"/>
</dbReference>
<organism evidence="7 8">
    <name type="scientific">Flavimaricola marinus</name>
    <dbReference type="NCBI Taxonomy" id="1819565"/>
    <lineage>
        <taxon>Bacteria</taxon>
        <taxon>Pseudomonadati</taxon>
        <taxon>Pseudomonadota</taxon>
        <taxon>Alphaproteobacteria</taxon>
        <taxon>Rhodobacterales</taxon>
        <taxon>Paracoccaceae</taxon>
        <taxon>Flavimaricola</taxon>
    </lineage>
</organism>
<dbReference type="RefSeq" id="WP_093992584.1">
    <property type="nucleotide sequence ID" value="NZ_FXZK01000004.1"/>
</dbReference>
<feature type="domain" description="OmpA-like" evidence="6">
    <location>
        <begin position="195"/>
        <end position="312"/>
    </location>
</feature>
<protein>
    <submittedName>
        <fullName evidence="7">Outer membrane porin F</fullName>
    </submittedName>
</protein>
<accession>A0A238LHI4</accession>